<feature type="transmembrane region" description="Helical" evidence="1">
    <location>
        <begin position="285"/>
        <end position="304"/>
    </location>
</feature>
<gene>
    <name evidence="2" type="ORF">OWR29_35575</name>
</gene>
<protein>
    <recommendedName>
        <fullName evidence="4">PH domain-containing protein</fullName>
    </recommendedName>
</protein>
<reference evidence="2" key="1">
    <citation type="submission" date="2022-11" db="EMBL/GenBank/DDBJ databases">
        <authorList>
            <person name="Somphong A."/>
            <person name="Phongsopitanun W."/>
        </authorList>
    </citation>
    <scope>NUCLEOTIDE SEQUENCE</scope>
    <source>
        <strain evidence="2">Pm04-4</strain>
    </source>
</reference>
<keyword evidence="1" id="KW-1133">Transmembrane helix</keyword>
<name>A0ABT4BA09_9ACTN</name>
<dbReference type="Proteomes" id="UP001151002">
    <property type="component" value="Unassembled WGS sequence"/>
</dbReference>
<feature type="transmembrane region" description="Helical" evidence="1">
    <location>
        <begin position="47"/>
        <end position="67"/>
    </location>
</feature>
<feature type="transmembrane region" description="Helical" evidence="1">
    <location>
        <begin position="262"/>
        <end position="279"/>
    </location>
</feature>
<keyword evidence="3" id="KW-1185">Reference proteome</keyword>
<evidence type="ECO:0008006" key="4">
    <source>
        <dbReference type="Google" id="ProtNLM"/>
    </source>
</evidence>
<proteinExistence type="predicted"/>
<evidence type="ECO:0000256" key="1">
    <source>
        <dbReference type="SAM" id="Phobius"/>
    </source>
</evidence>
<evidence type="ECO:0000313" key="2">
    <source>
        <dbReference type="EMBL" id="MCY1143347.1"/>
    </source>
</evidence>
<dbReference type="RefSeq" id="WP_267567877.1">
    <property type="nucleotide sequence ID" value="NZ_JAPNTZ010000015.1"/>
</dbReference>
<dbReference type="EMBL" id="JAPNTZ010000015">
    <property type="protein sequence ID" value="MCY1143347.1"/>
    <property type="molecule type" value="Genomic_DNA"/>
</dbReference>
<keyword evidence="1" id="KW-0472">Membrane</keyword>
<feature type="transmembrane region" description="Helical" evidence="1">
    <location>
        <begin position="116"/>
        <end position="137"/>
    </location>
</feature>
<evidence type="ECO:0000313" key="3">
    <source>
        <dbReference type="Proteomes" id="UP001151002"/>
    </source>
</evidence>
<keyword evidence="1" id="KW-0812">Transmembrane</keyword>
<comment type="caution">
    <text evidence="2">The sequence shown here is derived from an EMBL/GenBank/DDBJ whole genome shotgun (WGS) entry which is preliminary data.</text>
</comment>
<organism evidence="2 3">
    <name type="scientific">Paractinoplanes pyxinae</name>
    <dbReference type="NCBI Taxonomy" id="2997416"/>
    <lineage>
        <taxon>Bacteria</taxon>
        <taxon>Bacillati</taxon>
        <taxon>Actinomycetota</taxon>
        <taxon>Actinomycetes</taxon>
        <taxon>Micromonosporales</taxon>
        <taxon>Micromonosporaceae</taxon>
        <taxon>Paractinoplanes</taxon>
    </lineage>
</organism>
<sequence>MAEIPGSPGAFEQPRDLPLRRRRQLIVAGTVAVAAEQIAGIRYPVPAYVTAGAAALLLLIAGMVIGWRRNRKAPAVLIVDDKNRSFRTPTHAAGALMALSCLHIAGLFLAATRESILVGLGGAALFLAVIAGTWSAYWNGTWIAFHPDRLVAAKSTGILTVPWDALTPDQPGAGDEWHQVKLAYAHPDRATTTGLRVNRDEVTFEATNADLIIKAVATYAAHPDRRAAIGTPAEFDRLREGLPTPLRGIFEAPEPAPRATTIRRLVVGAALFAAAVFIADLDHWVHYAGTLFGFAAAEQLLSAYRGWRAARRARATA</sequence>
<feature type="transmembrane region" description="Helical" evidence="1">
    <location>
        <begin position="88"/>
        <end position="110"/>
    </location>
</feature>
<accession>A0ABT4BA09</accession>